<protein>
    <submittedName>
        <fullName evidence="1">Uncharacterized protein</fullName>
    </submittedName>
</protein>
<evidence type="ECO:0000313" key="1">
    <source>
        <dbReference type="EMBL" id="KAF2666275.1"/>
    </source>
</evidence>
<dbReference type="Proteomes" id="UP000799302">
    <property type="component" value="Unassembled WGS sequence"/>
</dbReference>
<keyword evidence="2" id="KW-1185">Reference proteome</keyword>
<proteinExistence type="predicted"/>
<gene>
    <name evidence="1" type="ORF">BT63DRAFT_482051</name>
</gene>
<dbReference type="EMBL" id="MU004239">
    <property type="protein sequence ID" value="KAF2666275.1"/>
    <property type="molecule type" value="Genomic_DNA"/>
</dbReference>
<sequence>MDSSFKMTSPSNIPGVKDLRAILHLNNPSSALTKEFNTRFNAFRRQYVTAKGLSGTELYHWNSPDHQRDLSVMINRFLATPNCANRFWADNTRDGTVETNSDRPIYTRDRSVIKKILMQLAFKLNL</sequence>
<name>A0A6A6U1V5_9PEZI</name>
<organism evidence="1 2">
    <name type="scientific">Microthyrium microscopicum</name>
    <dbReference type="NCBI Taxonomy" id="703497"/>
    <lineage>
        <taxon>Eukaryota</taxon>
        <taxon>Fungi</taxon>
        <taxon>Dikarya</taxon>
        <taxon>Ascomycota</taxon>
        <taxon>Pezizomycotina</taxon>
        <taxon>Dothideomycetes</taxon>
        <taxon>Dothideomycetes incertae sedis</taxon>
        <taxon>Microthyriales</taxon>
        <taxon>Microthyriaceae</taxon>
        <taxon>Microthyrium</taxon>
    </lineage>
</organism>
<dbReference type="AlphaFoldDB" id="A0A6A6U1V5"/>
<evidence type="ECO:0000313" key="2">
    <source>
        <dbReference type="Proteomes" id="UP000799302"/>
    </source>
</evidence>
<accession>A0A6A6U1V5</accession>
<reference evidence="1" key="1">
    <citation type="journal article" date="2020" name="Stud. Mycol.">
        <title>101 Dothideomycetes genomes: a test case for predicting lifestyles and emergence of pathogens.</title>
        <authorList>
            <person name="Haridas S."/>
            <person name="Albert R."/>
            <person name="Binder M."/>
            <person name="Bloem J."/>
            <person name="Labutti K."/>
            <person name="Salamov A."/>
            <person name="Andreopoulos B."/>
            <person name="Baker S."/>
            <person name="Barry K."/>
            <person name="Bills G."/>
            <person name="Bluhm B."/>
            <person name="Cannon C."/>
            <person name="Castanera R."/>
            <person name="Culley D."/>
            <person name="Daum C."/>
            <person name="Ezra D."/>
            <person name="Gonzalez J."/>
            <person name="Henrissat B."/>
            <person name="Kuo A."/>
            <person name="Liang C."/>
            <person name="Lipzen A."/>
            <person name="Lutzoni F."/>
            <person name="Magnuson J."/>
            <person name="Mondo S."/>
            <person name="Nolan M."/>
            <person name="Ohm R."/>
            <person name="Pangilinan J."/>
            <person name="Park H.-J."/>
            <person name="Ramirez L."/>
            <person name="Alfaro M."/>
            <person name="Sun H."/>
            <person name="Tritt A."/>
            <person name="Yoshinaga Y."/>
            <person name="Zwiers L.-H."/>
            <person name="Turgeon B."/>
            <person name="Goodwin S."/>
            <person name="Spatafora J."/>
            <person name="Crous P."/>
            <person name="Grigoriev I."/>
        </authorList>
    </citation>
    <scope>NUCLEOTIDE SEQUENCE</scope>
    <source>
        <strain evidence="1">CBS 115976</strain>
    </source>
</reference>